<feature type="compositionally biased region" description="Low complexity" evidence="1">
    <location>
        <begin position="46"/>
        <end position="82"/>
    </location>
</feature>
<sequence>MTPPRIQQSAAANVARDSSKKMDEMGKKRWMRWERERGTTPPWIQPSPLAAASLASRAAAPPHRRPTSPAAAAAAPLHPTSSVAWQNGRSDGSSCSQVLCSIYHFLLVIMLY</sequence>
<feature type="compositionally biased region" description="Basic and acidic residues" evidence="1">
    <location>
        <begin position="17"/>
        <end position="38"/>
    </location>
</feature>
<dbReference type="Gramene" id="ORUFI04G25030.1">
    <property type="protein sequence ID" value="ORUFI04G25030.1"/>
    <property type="gene ID" value="ORUFI04G25030"/>
</dbReference>
<evidence type="ECO:0000256" key="1">
    <source>
        <dbReference type="SAM" id="MobiDB-lite"/>
    </source>
</evidence>
<dbReference type="HOGENOM" id="CLU_2150016_0_0_1"/>
<name>A0A0E0PDB6_ORYRU</name>
<evidence type="ECO:0000313" key="3">
    <source>
        <dbReference type="Proteomes" id="UP000008022"/>
    </source>
</evidence>
<feature type="region of interest" description="Disordered" evidence="1">
    <location>
        <begin position="1"/>
        <end position="94"/>
    </location>
</feature>
<organism evidence="2 3">
    <name type="scientific">Oryza rufipogon</name>
    <name type="common">Brownbeard rice</name>
    <name type="synonym">Asian wild rice</name>
    <dbReference type="NCBI Taxonomy" id="4529"/>
    <lineage>
        <taxon>Eukaryota</taxon>
        <taxon>Viridiplantae</taxon>
        <taxon>Streptophyta</taxon>
        <taxon>Embryophyta</taxon>
        <taxon>Tracheophyta</taxon>
        <taxon>Spermatophyta</taxon>
        <taxon>Magnoliopsida</taxon>
        <taxon>Liliopsida</taxon>
        <taxon>Poales</taxon>
        <taxon>Poaceae</taxon>
        <taxon>BOP clade</taxon>
        <taxon>Oryzoideae</taxon>
        <taxon>Oryzeae</taxon>
        <taxon>Oryzinae</taxon>
        <taxon>Oryza</taxon>
    </lineage>
</organism>
<feature type="compositionally biased region" description="Polar residues" evidence="1">
    <location>
        <begin position="1"/>
        <end position="11"/>
    </location>
</feature>
<proteinExistence type="predicted"/>
<feature type="compositionally biased region" description="Polar residues" evidence="1">
    <location>
        <begin position="83"/>
        <end position="94"/>
    </location>
</feature>
<protein>
    <submittedName>
        <fullName evidence="2">Uncharacterized protein</fullName>
    </submittedName>
</protein>
<dbReference type="AlphaFoldDB" id="A0A0E0PDB6"/>
<dbReference type="EnsemblPlants" id="ORUFI04G25030.1">
    <property type="protein sequence ID" value="ORUFI04G25030.1"/>
    <property type="gene ID" value="ORUFI04G25030"/>
</dbReference>
<reference evidence="2" key="2">
    <citation type="submission" date="2015-06" db="UniProtKB">
        <authorList>
            <consortium name="EnsemblPlants"/>
        </authorList>
    </citation>
    <scope>IDENTIFICATION</scope>
</reference>
<keyword evidence="3" id="KW-1185">Reference proteome</keyword>
<accession>A0A0E0PDB6</accession>
<reference evidence="3" key="1">
    <citation type="submission" date="2013-06" db="EMBL/GenBank/DDBJ databases">
        <authorList>
            <person name="Zhao Q."/>
        </authorList>
    </citation>
    <scope>NUCLEOTIDE SEQUENCE</scope>
    <source>
        <strain evidence="3">cv. W1943</strain>
    </source>
</reference>
<evidence type="ECO:0000313" key="2">
    <source>
        <dbReference type="EnsemblPlants" id="ORUFI04G25030.1"/>
    </source>
</evidence>
<dbReference type="Proteomes" id="UP000008022">
    <property type="component" value="Unassembled WGS sequence"/>
</dbReference>